<evidence type="ECO:0000313" key="9">
    <source>
        <dbReference type="EMBL" id="MFB5189761.1"/>
    </source>
</evidence>
<dbReference type="PANTHER" id="PTHR31686">
    <property type="match status" value="1"/>
</dbReference>
<feature type="transmembrane region" description="Helical" evidence="8">
    <location>
        <begin position="114"/>
        <end position="135"/>
    </location>
</feature>
<keyword evidence="10" id="KW-1185">Reference proteome</keyword>
<dbReference type="RefSeq" id="WP_275475196.1">
    <property type="nucleotide sequence ID" value="NZ_CP162940.1"/>
</dbReference>
<keyword evidence="5 8" id="KW-0812">Transmembrane</keyword>
<comment type="caution">
    <text evidence="9">The sequence shown here is derived from an EMBL/GenBank/DDBJ whole genome shotgun (WGS) entry which is preliminary data.</text>
</comment>
<feature type="transmembrane region" description="Helical" evidence="8">
    <location>
        <begin position="147"/>
        <end position="171"/>
    </location>
</feature>
<organism evidence="9 10">
    <name type="scientific">Alicyclobacillus fastidiosus</name>
    <dbReference type="NCBI Taxonomy" id="392011"/>
    <lineage>
        <taxon>Bacteria</taxon>
        <taxon>Bacillati</taxon>
        <taxon>Bacillota</taxon>
        <taxon>Bacilli</taxon>
        <taxon>Bacillales</taxon>
        <taxon>Alicyclobacillaceae</taxon>
        <taxon>Alicyclobacillus</taxon>
    </lineage>
</organism>
<feature type="transmembrane region" description="Helical" evidence="8">
    <location>
        <begin position="7"/>
        <end position="26"/>
    </location>
</feature>
<keyword evidence="4" id="KW-1003">Cell membrane</keyword>
<evidence type="ECO:0000256" key="3">
    <source>
        <dbReference type="ARBA" id="ARBA00022448"/>
    </source>
</evidence>
<feature type="transmembrane region" description="Helical" evidence="8">
    <location>
        <begin position="219"/>
        <end position="240"/>
    </location>
</feature>
<dbReference type="PANTHER" id="PTHR31686:SF1">
    <property type="entry name" value="SULFITE EFFLUX PUMP SSU1"/>
    <property type="match status" value="1"/>
</dbReference>
<sequence>MYLAKQFGANWFTTVMGIGIVAALTYSSPFRFPCQHAIGIVVFWGLNALFVVATPLWASRWLLYPKEALEDFRHPERVLFYGALAMGINVVGNDWFIVGRHVFHPSLAVDVSKAVWVVGAIVAVLTAVIVPYLLFTEHQVSTKDTLASWLIPVVPPIVAAATGSNLIPYWGGVQVQFAVTAVILAMFGMTFFLFIMVSSLVYARLVYHQRLGGAVVPSLWVEIGPIGMSMATLATLATKIHAILPQYSHLLEGLAAVASMALWGVGIWWIAIAAMHTLFHLRKRGEGIPFNMGWWSYVFPIGSFTSGTYALGHLLRYDFFVIAGFVQLLILWGCFAIVLARTVSGVVNGSLLQWKPPADAFLQKEHANPQHARG</sequence>
<feature type="transmembrane region" description="Helical" evidence="8">
    <location>
        <begin position="293"/>
        <end position="311"/>
    </location>
</feature>
<evidence type="ECO:0000256" key="5">
    <source>
        <dbReference type="ARBA" id="ARBA00022692"/>
    </source>
</evidence>
<evidence type="ECO:0000256" key="8">
    <source>
        <dbReference type="SAM" id="Phobius"/>
    </source>
</evidence>
<feature type="transmembrane region" description="Helical" evidence="8">
    <location>
        <begin position="38"/>
        <end position="58"/>
    </location>
</feature>
<feature type="transmembrane region" description="Helical" evidence="8">
    <location>
        <begin position="317"/>
        <end position="340"/>
    </location>
</feature>
<dbReference type="Gene3D" id="1.50.10.150">
    <property type="entry name" value="Voltage-dependent anion channel"/>
    <property type="match status" value="1"/>
</dbReference>
<feature type="transmembrane region" description="Helical" evidence="8">
    <location>
        <begin position="260"/>
        <end position="281"/>
    </location>
</feature>
<feature type="transmembrane region" description="Helical" evidence="8">
    <location>
        <begin position="78"/>
        <end position="98"/>
    </location>
</feature>
<evidence type="ECO:0000313" key="10">
    <source>
        <dbReference type="Proteomes" id="UP001579974"/>
    </source>
</evidence>
<gene>
    <name evidence="9" type="ORF">KKP3000_003038</name>
</gene>
<feature type="transmembrane region" description="Helical" evidence="8">
    <location>
        <begin position="177"/>
        <end position="207"/>
    </location>
</feature>
<name>A0ABV5AC31_9BACL</name>
<dbReference type="InterPro" id="IPR038665">
    <property type="entry name" value="Voltage-dep_anion_channel_sf"/>
</dbReference>
<evidence type="ECO:0000256" key="4">
    <source>
        <dbReference type="ARBA" id="ARBA00022475"/>
    </source>
</evidence>
<evidence type="ECO:0000256" key="1">
    <source>
        <dbReference type="ARBA" id="ARBA00004651"/>
    </source>
</evidence>
<evidence type="ECO:0000256" key="6">
    <source>
        <dbReference type="ARBA" id="ARBA00022989"/>
    </source>
</evidence>
<dbReference type="Proteomes" id="UP001579974">
    <property type="component" value="Unassembled WGS sequence"/>
</dbReference>
<dbReference type="CDD" id="cd09299">
    <property type="entry name" value="TDT"/>
    <property type="match status" value="1"/>
</dbReference>
<evidence type="ECO:0000256" key="7">
    <source>
        <dbReference type="ARBA" id="ARBA00023136"/>
    </source>
</evidence>
<evidence type="ECO:0000256" key="2">
    <source>
        <dbReference type="ARBA" id="ARBA00008566"/>
    </source>
</evidence>
<dbReference type="Pfam" id="PF03595">
    <property type="entry name" value="SLAC1"/>
    <property type="match status" value="1"/>
</dbReference>
<protein>
    <submittedName>
        <fullName evidence="9">C4-dicarboxylate ABC transporter</fullName>
    </submittedName>
</protein>
<dbReference type="EMBL" id="JBDXSU010000003">
    <property type="protein sequence ID" value="MFB5189761.1"/>
    <property type="molecule type" value="Genomic_DNA"/>
</dbReference>
<proteinExistence type="inferred from homology"/>
<comment type="subcellular location">
    <subcellularLocation>
        <location evidence="1">Cell membrane</location>
        <topology evidence="1">Multi-pass membrane protein</topology>
    </subcellularLocation>
</comment>
<dbReference type="InterPro" id="IPR004695">
    <property type="entry name" value="SLAC1/Mae1/Ssu1/TehA"/>
</dbReference>
<keyword evidence="7 8" id="KW-0472">Membrane</keyword>
<comment type="similarity">
    <text evidence="2">Belongs to the tellurite-resistance/dicarboxylate transporter (TDT) family.</text>
</comment>
<dbReference type="InterPro" id="IPR051629">
    <property type="entry name" value="Sulfite_efflux_TDT"/>
</dbReference>
<reference evidence="9 10" key="1">
    <citation type="journal article" date="2024" name="Int. J. Mol. Sci.">
        <title>Exploration of Alicyclobacillus spp. Genome in Search of Antibiotic Resistance.</title>
        <authorList>
            <person name="Bucka-Kolendo J."/>
            <person name="Kiousi D.E."/>
            <person name="Dekowska A."/>
            <person name="Mikolajczuk-Szczyrba A."/>
            <person name="Karadedos D.M."/>
            <person name="Michael P."/>
            <person name="Galanis A."/>
            <person name="Sokolowska B."/>
        </authorList>
    </citation>
    <scope>NUCLEOTIDE SEQUENCE [LARGE SCALE GENOMIC DNA]</scope>
    <source>
        <strain evidence="9 10">KKP 3000</strain>
    </source>
</reference>
<keyword evidence="3" id="KW-0813">Transport</keyword>
<keyword evidence="6 8" id="KW-1133">Transmembrane helix</keyword>
<accession>A0ABV5AC31</accession>